<evidence type="ECO:0000313" key="2">
    <source>
        <dbReference type="Proteomes" id="UP001480595"/>
    </source>
</evidence>
<organism evidence="1 2">
    <name type="scientific">Apiospora phragmitis</name>
    <dbReference type="NCBI Taxonomy" id="2905665"/>
    <lineage>
        <taxon>Eukaryota</taxon>
        <taxon>Fungi</taxon>
        <taxon>Dikarya</taxon>
        <taxon>Ascomycota</taxon>
        <taxon>Pezizomycotina</taxon>
        <taxon>Sordariomycetes</taxon>
        <taxon>Xylariomycetidae</taxon>
        <taxon>Amphisphaeriales</taxon>
        <taxon>Apiosporaceae</taxon>
        <taxon>Apiospora</taxon>
    </lineage>
</organism>
<dbReference type="Proteomes" id="UP001480595">
    <property type="component" value="Unassembled WGS sequence"/>
</dbReference>
<gene>
    <name evidence="1" type="ORF">PG994_007274</name>
</gene>
<accession>A0ABR1V0B7</accession>
<sequence length="261" mass="27531">MIFAWGLRIEISLPEAGAAATSASTAVMQSYTLDALNLPLKKVDGDGRKFVFEVSWRISWNLSGKDLELLAHDADHGGNPSIVFRFDSEGVAGTAPMGLVCVLLLCVAPRAAHRDGNPKDAQATAGAGSTCEIVIEGLGRGAADGDFVAEPRHHDELRGSHQGLDTVRGIVTKLVVADVNIPRVVVVTTELTKTRAGVVARIQSCGGGRAAATNVEREPAAITESYVGAHGGLAEIEFGNIIRRVHRELDGVAWLVGPRLT</sequence>
<comment type="caution">
    <text evidence="1">The sequence shown here is derived from an EMBL/GenBank/DDBJ whole genome shotgun (WGS) entry which is preliminary data.</text>
</comment>
<dbReference type="EMBL" id="JAQQWL010000007">
    <property type="protein sequence ID" value="KAK8064636.1"/>
    <property type="molecule type" value="Genomic_DNA"/>
</dbReference>
<evidence type="ECO:0000313" key="1">
    <source>
        <dbReference type="EMBL" id="KAK8064636.1"/>
    </source>
</evidence>
<reference evidence="1 2" key="1">
    <citation type="submission" date="2023-01" db="EMBL/GenBank/DDBJ databases">
        <title>Analysis of 21 Apiospora genomes using comparative genomics revels a genus with tremendous synthesis potential of carbohydrate active enzymes and secondary metabolites.</title>
        <authorList>
            <person name="Sorensen T."/>
        </authorList>
    </citation>
    <scope>NUCLEOTIDE SEQUENCE [LARGE SCALE GENOMIC DNA]</scope>
    <source>
        <strain evidence="1 2">CBS 135458</strain>
    </source>
</reference>
<name>A0ABR1V0B7_9PEZI</name>
<proteinExistence type="predicted"/>
<protein>
    <submittedName>
        <fullName evidence="1">Uncharacterized protein</fullName>
    </submittedName>
</protein>
<dbReference type="RefSeq" id="XP_066715625.1">
    <property type="nucleotide sequence ID" value="XM_066858683.1"/>
</dbReference>
<keyword evidence="2" id="KW-1185">Reference proteome</keyword>
<dbReference type="GeneID" id="92091746"/>